<dbReference type="Proteomes" id="UP001159405">
    <property type="component" value="Unassembled WGS sequence"/>
</dbReference>
<evidence type="ECO:0000256" key="1">
    <source>
        <dbReference type="ARBA" id="ARBA00008646"/>
    </source>
</evidence>
<dbReference type="InterPro" id="IPR050771">
    <property type="entry name" value="Alpha-ketoacid_DH_E1_comp"/>
</dbReference>
<protein>
    <recommendedName>
        <fullName evidence="4">2-oxoisovalerate dehydrogenase subunit alpha</fullName>
        <ecNumber evidence="4">1.2.4.4</ecNumber>
    </recommendedName>
    <alternativeName>
        <fullName evidence="4">Branched-chain alpha-keto acid dehydrogenase E1 component alpha chain</fullName>
    </alternativeName>
</protein>
<comment type="catalytic activity">
    <reaction evidence="4">
        <text>N(6)-[(R)-lipoyl]-L-lysyl-[protein] + 3-methyl-2-oxobutanoate + H(+) = N(6)-[(R)-S(8)-2-methylpropanoyldihydrolipoyl]-L-lysyl-[protein] + CO2</text>
        <dbReference type="Rhea" id="RHEA:13457"/>
        <dbReference type="Rhea" id="RHEA-COMP:10474"/>
        <dbReference type="Rhea" id="RHEA-COMP:10497"/>
        <dbReference type="ChEBI" id="CHEBI:11851"/>
        <dbReference type="ChEBI" id="CHEBI:15378"/>
        <dbReference type="ChEBI" id="CHEBI:16526"/>
        <dbReference type="ChEBI" id="CHEBI:83099"/>
        <dbReference type="ChEBI" id="CHEBI:83142"/>
        <dbReference type="EC" id="1.2.4.4"/>
    </reaction>
</comment>
<keyword evidence="7" id="KW-1185">Reference proteome</keyword>
<dbReference type="Gene3D" id="3.40.50.970">
    <property type="match status" value="1"/>
</dbReference>
<reference evidence="6 7" key="1">
    <citation type="submission" date="2022-05" db="EMBL/GenBank/DDBJ databases">
        <authorList>
            <consortium name="Genoscope - CEA"/>
            <person name="William W."/>
        </authorList>
    </citation>
    <scope>NUCLEOTIDE SEQUENCE [LARGE SCALE GENOMIC DNA]</scope>
</reference>
<evidence type="ECO:0000256" key="3">
    <source>
        <dbReference type="ARBA" id="ARBA00023002"/>
    </source>
</evidence>
<dbReference type="InterPro" id="IPR029061">
    <property type="entry name" value="THDP-binding"/>
</dbReference>
<keyword evidence="4" id="KW-0786">Thiamine pyrophosphate</keyword>
<dbReference type="CDD" id="cd02000">
    <property type="entry name" value="TPP_E1_PDC_ADC_BCADC"/>
    <property type="match status" value="1"/>
</dbReference>
<feature type="domain" description="Dehydrogenase E1 component" evidence="5">
    <location>
        <begin position="112"/>
        <end position="410"/>
    </location>
</feature>
<dbReference type="PANTHER" id="PTHR43380">
    <property type="entry name" value="2-OXOISOVALERATE DEHYDROGENASE SUBUNIT ALPHA, MITOCHONDRIAL"/>
    <property type="match status" value="1"/>
</dbReference>
<dbReference type="EMBL" id="CALNXK010000008">
    <property type="protein sequence ID" value="CAH3040609.1"/>
    <property type="molecule type" value="Genomic_DNA"/>
</dbReference>
<evidence type="ECO:0000256" key="2">
    <source>
        <dbReference type="ARBA" id="ARBA00022946"/>
    </source>
</evidence>
<evidence type="ECO:0000256" key="4">
    <source>
        <dbReference type="RuleBase" id="RU365014"/>
    </source>
</evidence>
<proteinExistence type="inferred from homology"/>
<comment type="cofactor">
    <cofactor evidence="4">
        <name>thiamine diphosphate</name>
        <dbReference type="ChEBI" id="CHEBI:58937"/>
    </cofactor>
</comment>
<evidence type="ECO:0000259" key="5">
    <source>
        <dbReference type="Pfam" id="PF00676"/>
    </source>
</evidence>
<dbReference type="Pfam" id="PF00676">
    <property type="entry name" value="E1_dh"/>
    <property type="match status" value="1"/>
</dbReference>
<name>A0ABN8N5E4_9CNID</name>
<dbReference type="PANTHER" id="PTHR43380:SF1">
    <property type="entry name" value="2-OXOISOVALERATE DEHYDROGENASE SUBUNIT ALPHA, MITOCHONDRIAL"/>
    <property type="match status" value="1"/>
</dbReference>
<evidence type="ECO:0000313" key="7">
    <source>
        <dbReference type="Proteomes" id="UP001159405"/>
    </source>
</evidence>
<sequence>MAAATLMLVRASARATLLGSRGKISHLRTLPNALRTLRLYSTTDAGGIPEHEFQDKPRFPGATNSCYTEKMDFVNPDDGQTIPVYRVMDRNGNVFDESHDPKLDKETIQDMYKKMTLLNTMDRILYESQRQGRISFYMTSYGEEATHFGSAAALSPEDVVLGQYREAGVLMWRGFTLDDFMNQCYANQNDNGKGRQMPVHYGSTELNFVTISSTLATQMPQASGYAYAMKRAGTGNCVICYFGEGAASEGDAHAALNFAATLEAPAIFFCRNNGYAISTPTVDQYRGDGIAGRGQGYGMMAIRVDGNDVFAVYNVTKAARNIAVNQQRPVLIEAMTYRIGHHSTSDDSSVYRSLKEVNYWDKEDHPIGRLRNYMEKKEWWDKEMEEEWKRDARQQVMQAFSRAEKALKPPVRDMFTDVYDTLPARLKKQHEECMEHVAKYPHEYPTELYAQDK</sequence>
<organism evidence="6 7">
    <name type="scientific">Porites lobata</name>
    <dbReference type="NCBI Taxonomy" id="104759"/>
    <lineage>
        <taxon>Eukaryota</taxon>
        <taxon>Metazoa</taxon>
        <taxon>Cnidaria</taxon>
        <taxon>Anthozoa</taxon>
        <taxon>Hexacorallia</taxon>
        <taxon>Scleractinia</taxon>
        <taxon>Fungiina</taxon>
        <taxon>Poritidae</taxon>
        <taxon>Porites</taxon>
    </lineage>
</organism>
<keyword evidence="3 4" id="KW-0560">Oxidoreductase</keyword>
<dbReference type="EC" id="1.2.4.4" evidence="4"/>
<dbReference type="SUPFAM" id="SSF52518">
    <property type="entry name" value="Thiamin diphosphate-binding fold (THDP-binding)"/>
    <property type="match status" value="1"/>
</dbReference>
<keyword evidence="2" id="KW-0809">Transit peptide</keyword>
<accession>A0ABN8N5E4</accession>
<gene>
    <name evidence="6" type="ORF">PLOB_00045788</name>
</gene>
<evidence type="ECO:0000313" key="6">
    <source>
        <dbReference type="EMBL" id="CAH3040609.1"/>
    </source>
</evidence>
<comment type="caution">
    <text evidence="6">The sequence shown here is derived from an EMBL/GenBank/DDBJ whole genome shotgun (WGS) entry which is preliminary data.</text>
</comment>
<comment type="similarity">
    <text evidence="1 4">Belongs to the BCKDHA family.</text>
</comment>
<dbReference type="InterPro" id="IPR001017">
    <property type="entry name" value="DH_E1"/>
</dbReference>
<comment type="function">
    <text evidence="4">The branched-chain alpha-keto dehydrogenase complex catalyzes the overall conversion of alpha-keto acids to acyl-CoA and CO(2). It contains multiple copies of three enzymatic components: branched-chain alpha-keto acid decarboxylase (E1), lipoamide acyltransferase (E2) and lipoamide dehydrogenase (E3).</text>
</comment>